<dbReference type="SUPFAM" id="SSF55874">
    <property type="entry name" value="ATPase domain of HSP90 chaperone/DNA topoisomerase II/histidine kinase"/>
    <property type="match status" value="1"/>
</dbReference>
<dbReference type="Pfam" id="PF02518">
    <property type="entry name" value="HATPase_c"/>
    <property type="match status" value="1"/>
</dbReference>
<dbReference type="InterPro" id="IPR035965">
    <property type="entry name" value="PAS-like_dom_sf"/>
</dbReference>
<organism evidence="6 7">
    <name type="scientific">Luteimonas granuli</name>
    <dbReference type="NCBI Taxonomy" id="1176533"/>
    <lineage>
        <taxon>Bacteria</taxon>
        <taxon>Pseudomonadati</taxon>
        <taxon>Pseudomonadota</taxon>
        <taxon>Gammaproteobacteria</taxon>
        <taxon>Lysobacterales</taxon>
        <taxon>Lysobacteraceae</taxon>
        <taxon>Luteimonas</taxon>
    </lineage>
</organism>
<dbReference type="GO" id="GO:0016020">
    <property type="term" value="C:membrane"/>
    <property type="evidence" value="ECO:0007669"/>
    <property type="project" value="InterPro"/>
</dbReference>
<feature type="domain" description="PAC" evidence="5">
    <location>
        <begin position="1"/>
        <end position="19"/>
    </location>
</feature>
<dbReference type="AlphaFoldDB" id="A0A518N3C7"/>
<dbReference type="InterPro" id="IPR036890">
    <property type="entry name" value="HATPase_C_sf"/>
</dbReference>
<name>A0A518N3C7_9GAMM</name>
<dbReference type="GO" id="GO:0046983">
    <property type="term" value="F:protein dimerization activity"/>
    <property type="evidence" value="ECO:0007669"/>
    <property type="project" value="InterPro"/>
</dbReference>
<dbReference type="CDD" id="cd16917">
    <property type="entry name" value="HATPase_UhpB-NarQ-NarX-like"/>
    <property type="match status" value="1"/>
</dbReference>
<dbReference type="GO" id="GO:0000155">
    <property type="term" value="F:phosphorelay sensor kinase activity"/>
    <property type="evidence" value="ECO:0007669"/>
    <property type="project" value="InterPro"/>
</dbReference>
<dbReference type="SUPFAM" id="SSF55785">
    <property type="entry name" value="PYP-like sensor domain (PAS domain)"/>
    <property type="match status" value="1"/>
</dbReference>
<dbReference type="Gene3D" id="2.10.70.100">
    <property type="match status" value="1"/>
</dbReference>
<evidence type="ECO:0000259" key="5">
    <source>
        <dbReference type="PROSITE" id="PS50113"/>
    </source>
</evidence>
<evidence type="ECO:0000313" key="7">
    <source>
        <dbReference type="Proteomes" id="UP000316584"/>
    </source>
</evidence>
<evidence type="ECO:0000256" key="2">
    <source>
        <dbReference type="ARBA" id="ARBA00022777"/>
    </source>
</evidence>
<dbReference type="Pfam" id="PF08447">
    <property type="entry name" value="PAS_3"/>
    <property type="match status" value="1"/>
</dbReference>
<dbReference type="OrthoDB" id="9797605at2"/>
<dbReference type="InterPro" id="IPR003594">
    <property type="entry name" value="HATPase_dom"/>
</dbReference>
<dbReference type="Proteomes" id="UP000316584">
    <property type="component" value="Chromosome"/>
</dbReference>
<evidence type="ECO:0008006" key="8">
    <source>
        <dbReference type="Google" id="ProtNLM"/>
    </source>
</evidence>
<dbReference type="Gene3D" id="3.30.565.10">
    <property type="entry name" value="Histidine kinase-like ATPase, C-terminal domain"/>
    <property type="match status" value="1"/>
</dbReference>
<dbReference type="InterPro" id="IPR000014">
    <property type="entry name" value="PAS"/>
</dbReference>
<feature type="domain" description="PAC" evidence="5">
    <location>
        <begin position="91"/>
        <end position="144"/>
    </location>
</feature>
<dbReference type="InterPro" id="IPR011712">
    <property type="entry name" value="Sig_transdc_His_kin_sub3_dim/P"/>
</dbReference>
<dbReference type="EMBL" id="CP042218">
    <property type="protein sequence ID" value="QDW66433.1"/>
    <property type="molecule type" value="Genomic_DNA"/>
</dbReference>
<dbReference type="PANTHER" id="PTHR24421">
    <property type="entry name" value="NITRATE/NITRITE SENSOR PROTEIN NARX-RELATED"/>
    <property type="match status" value="1"/>
</dbReference>
<dbReference type="KEGG" id="lug:FPZ22_05590"/>
<dbReference type="SMART" id="SM00387">
    <property type="entry name" value="HATPase_c"/>
    <property type="match status" value="1"/>
</dbReference>
<proteinExistence type="predicted"/>
<dbReference type="Gene3D" id="1.20.5.1930">
    <property type="match status" value="1"/>
</dbReference>
<evidence type="ECO:0000256" key="1">
    <source>
        <dbReference type="ARBA" id="ARBA00022679"/>
    </source>
</evidence>
<evidence type="ECO:0000256" key="3">
    <source>
        <dbReference type="ARBA" id="ARBA00023012"/>
    </source>
</evidence>
<dbReference type="InterPro" id="IPR050482">
    <property type="entry name" value="Sensor_HK_TwoCompSys"/>
</dbReference>
<reference evidence="6 7" key="1">
    <citation type="submission" date="2019-07" db="EMBL/GenBank/DDBJ databases">
        <title>Full genome sequence of Luteimonas sp. Gr-4.</title>
        <authorList>
            <person name="Im W.-T."/>
        </authorList>
    </citation>
    <scope>NUCLEOTIDE SEQUENCE [LARGE SCALE GENOMIC DNA]</scope>
    <source>
        <strain evidence="6 7">Gr-4</strain>
    </source>
</reference>
<dbReference type="PROSITE" id="PS50109">
    <property type="entry name" value="HIS_KIN"/>
    <property type="match status" value="1"/>
</dbReference>
<dbReference type="InterPro" id="IPR005467">
    <property type="entry name" value="His_kinase_dom"/>
</dbReference>
<dbReference type="CDD" id="cd00130">
    <property type="entry name" value="PAS"/>
    <property type="match status" value="1"/>
</dbReference>
<dbReference type="PANTHER" id="PTHR24421:SF59">
    <property type="entry name" value="OXYGEN SENSOR HISTIDINE KINASE NREB"/>
    <property type="match status" value="1"/>
</dbReference>
<dbReference type="PROSITE" id="PS50113">
    <property type="entry name" value="PAC"/>
    <property type="match status" value="2"/>
</dbReference>
<dbReference type="InterPro" id="IPR013655">
    <property type="entry name" value="PAS_fold_3"/>
</dbReference>
<protein>
    <recommendedName>
        <fullName evidence="8">PAS domain S-box protein</fullName>
    </recommendedName>
</protein>
<keyword evidence="7" id="KW-1185">Reference proteome</keyword>
<gene>
    <name evidence="6" type="ORF">FPZ22_05590</name>
</gene>
<keyword evidence="2" id="KW-0418">Kinase</keyword>
<accession>A0A518N3C7</accession>
<feature type="domain" description="Histidine kinase" evidence="4">
    <location>
        <begin position="170"/>
        <end position="361"/>
    </location>
</feature>
<dbReference type="InterPro" id="IPR000700">
    <property type="entry name" value="PAS-assoc_C"/>
</dbReference>
<keyword evidence="1" id="KW-0808">Transferase</keyword>
<evidence type="ECO:0000313" key="6">
    <source>
        <dbReference type="EMBL" id="QDW66433.1"/>
    </source>
</evidence>
<evidence type="ECO:0000259" key="4">
    <source>
        <dbReference type="PROSITE" id="PS50109"/>
    </source>
</evidence>
<dbReference type="Pfam" id="PF07730">
    <property type="entry name" value="HisKA_3"/>
    <property type="match status" value="1"/>
</dbReference>
<keyword evidence="3" id="KW-0902">Two-component regulatory system</keyword>
<sequence length="366" mass="40578">MSVMRDVTERHQAEQRLLESRDLLARSQSQAQLGSWRFDPETRQLELSVEASRICGCGSTTQVDEAALLRRVHPCDAAALVAFWERVKTGHPGEVEYRMMVEGGERWLHSRCDPEIAEPGKRCRVVGTTQDITAMKLKEAELLASRQQLRELAAHLDQAMERRRSHVAREIHDELGQCLTALRMEAAMVRARFGADLPEIAEHMATMKRTIDQTMAVVRDVVVMLRPATLDEGLVPAAEWLLSDFRRRTRIAVRLDAPEEDFELDGDLATAAFRILQEALTNVGNHARASCVSVSIACAGGQLELQVQDDGIGFSPDATGCERTFGLLGMRERALMFSGAIEVDSAPGRGTTLRASIPLSQGREHA</sequence>
<dbReference type="Gene3D" id="3.30.450.20">
    <property type="entry name" value="PAS domain"/>
    <property type="match status" value="1"/>
</dbReference>